<reference evidence="1 2" key="1">
    <citation type="submission" date="2024-09" db="EMBL/GenBank/DDBJ databases">
        <authorList>
            <person name="Sun Q."/>
            <person name="Mori K."/>
        </authorList>
    </citation>
    <scope>NUCLEOTIDE SEQUENCE [LARGE SCALE GENOMIC DNA]</scope>
    <source>
        <strain evidence="1 2">JCM 13519</strain>
    </source>
</reference>
<evidence type="ECO:0000313" key="1">
    <source>
        <dbReference type="EMBL" id="MFB9715594.1"/>
    </source>
</evidence>
<name>A0ABV5UTT4_9MICC</name>
<dbReference type="EMBL" id="JBHMBH010000036">
    <property type="protein sequence ID" value="MFB9715594.1"/>
    <property type="molecule type" value="Genomic_DNA"/>
</dbReference>
<keyword evidence="2" id="KW-1185">Reference proteome</keyword>
<sequence>MEEKKFWGPPQSRKVTPVVPPLDPAAVAGATRPKEPLPVFVMLDYNNGQSHEVPAFAYGWTRVHVLVSVPWPMDYYEGRKEVWVEASRVRRRKLDPRVR</sequence>
<gene>
    <name evidence="1" type="ORF">ACFFPI_15940</name>
</gene>
<dbReference type="Proteomes" id="UP001589536">
    <property type="component" value="Unassembled WGS sequence"/>
</dbReference>
<comment type="caution">
    <text evidence="1">The sequence shown here is derived from an EMBL/GenBank/DDBJ whole genome shotgun (WGS) entry which is preliminary data.</text>
</comment>
<dbReference type="RefSeq" id="WP_376954769.1">
    <property type="nucleotide sequence ID" value="NZ_JBHMBH010000036.1"/>
</dbReference>
<evidence type="ECO:0000313" key="2">
    <source>
        <dbReference type="Proteomes" id="UP001589536"/>
    </source>
</evidence>
<organism evidence="1 2">
    <name type="scientific">Arthrobacter methylotrophus</name>
    <dbReference type="NCBI Taxonomy" id="121291"/>
    <lineage>
        <taxon>Bacteria</taxon>
        <taxon>Bacillati</taxon>
        <taxon>Actinomycetota</taxon>
        <taxon>Actinomycetes</taxon>
        <taxon>Micrococcales</taxon>
        <taxon>Micrococcaceae</taxon>
        <taxon>Arthrobacter</taxon>
    </lineage>
</organism>
<accession>A0ABV5UTT4</accession>
<protein>
    <submittedName>
        <fullName evidence="1">Uncharacterized protein</fullName>
    </submittedName>
</protein>
<proteinExistence type="predicted"/>